<dbReference type="InterPro" id="IPR010158">
    <property type="entry name" value="Amidase_Cbmase"/>
</dbReference>
<evidence type="ECO:0000259" key="7">
    <source>
        <dbReference type="Pfam" id="PF07687"/>
    </source>
</evidence>
<evidence type="ECO:0000256" key="5">
    <source>
        <dbReference type="ARBA" id="ARBA00022801"/>
    </source>
</evidence>
<evidence type="ECO:0000256" key="6">
    <source>
        <dbReference type="ARBA" id="ARBA00023211"/>
    </source>
</evidence>
<gene>
    <name evidence="8" type="ORF">ACFPU1_01095</name>
</gene>
<comment type="cofactor">
    <cofactor evidence="1">
        <name>Mn(2+)</name>
        <dbReference type="ChEBI" id="CHEBI:29035"/>
    </cofactor>
</comment>
<evidence type="ECO:0000256" key="2">
    <source>
        <dbReference type="ARBA" id="ARBA00006153"/>
    </source>
</evidence>
<dbReference type="RefSeq" id="WP_385937493.1">
    <property type="nucleotide sequence ID" value="NZ_JBHSOZ010000002.1"/>
</dbReference>
<sequence>MQINKGRLKGTFEELSKVGKIEETGVCRPALSSLDKEASLLVAGWMEEAGMNTRFDHFGNLIGRFEGKNPDAPILMVGSHIDSQPNGGRFDGTAGVLSALEAVTVMNETGVKPYRPIEVIAFSDEEGWRFNKGLFGSRGIIGELEEGELGRKDKDGITREEALRAYGCQPERFAESEYDRKHIHSFLELHIEQGPVLEEKGVPVGVVKGISGPLWATLKLKGTAGHAGSVPMKLRQDALAGAAEVITALNSIVQDDPDQVTVGTVGSLEVSPNSRNVIADEVVLTIDLRDIDKAQREKCEEKLRRRIEEICEKHNLTYELREDFKNEPSYCSDWIKEIIHEACKTTMDTDAPEVMSGPFHDALTMSKVCDYGMIFVRCKKGISHNPAEFASFDDLAAGAEVLYQSMLQMVKKEVKGENLVKQ</sequence>
<reference evidence="9" key="1">
    <citation type="journal article" date="2019" name="Int. J. Syst. Evol. Microbiol.">
        <title>The Global Catalogue of Microorganisms (GCM) 10K type strain sequencing project: providing services to taxonomists for standard genome sequencing and annotation.</title>
        <authorList>
            <consortium name="The Broad Institute Genomics Platform"/>
            <consortium name="The Broad Institute Genome Sequencing Center for Infectious Disease"/>
            <person name="Wu L."/>
            <person name="Ma J."/>
        </authorList>
    </citation>
    <scope>NUCLEOTIDE SEQUENCE [LARGE SCALE GENOMIC DNA]</scope>
    <source>
        <strain evidence="9">CECT 7184</strain>
    </source>
</reference>
<keyword evidence="6" id="KW-0464">Manganese</keyword>
<comment type="caution">
    <text evidence="8">The sequence shown here is derived from an EMBL/GenBank/DDBJ whole genome shotgun (WGS) entry which is preliminary data.</text>
</comment>
<dbReference type="Pfam" id="PF01546">
    <property type="entry name" value="Peptidase_M20"/>
    <property type="match status" value="1"/>
</dbReference>
<dbReference type="NCBIfam" id="NF006771">
    <property type="entry name" value="PRK09290.1-5"/>
    <property type="match status" value="1"/>
</dbReference>
<dbReference type="Proteomes" id="UP001596142">
    <property type="component" value="Unassembled WGS sequence"/>
</dbReference>
<dbReference type="CDD" id="cd03884">
    <property type="entry name" value="M20_bAS"/>
    <property type="match status" value="1"/>
</dbReference>
<dbReference type="Gene3D" id="3.40.630.10">
    <property type="entry name" value="Zn peptidases"/>
    <property type="match status" value="1"/>
</dbReference>
<dbReference type="InterPro" id="IPR002933">
    <property type="entry name" value="Peptidase_M20"/>
</dbReference>
<evidence type="ECO:0000256" key="1">
    <source>
        <dbReference type="ARBA" id="ARBA00001936"/>
    </source>
</evidence>
<evidence type="ECO:0000313" key="8">
    <source>
        <dbReference type="EMBL" id="MFC5711369.1"/>
    </source>
</evidence>
<dbReference type="Pfam" id="PF07687">
    <property type="entry name" value="M20_dimer"/>
    <property type="match status" value="1"/>
</dbReference>
<evidence type="ECO:0000256" key="3">
    <source>
        <dbReference type="ARBA" id="ARBA00011738"/>
    </source>
</evidence>
<accession>A0ABW0YGD2</accession>
<keyword evidence="5" id="KW-0378">Hydrolase</keyword>
<dbReference type="Gene3D" id="3.30.70.360">
    <property type="match status" value="1"/>
</dbReference>
<dbReference type="SUPFAM" id="SSF53187">
    <property type="entry name" value="Zn-dependent exopeptidases"/>
    <property type="match status" value="1"/>
</dbReference>
<dbReference type="PANTHER" id="PTHR32494">
    <property type="entry name" value="ALLANTOATE DEIMINASE-RELATED"/>
    <property type="match status" value="1"/>
</dbReference>
<comment type="subunit">
    <text evidence="3">Homodimer.</text>
</comment>
<keyword evidence="9" id="KW-1185">Reference proteome</keyword>
<evidence type="ECO:0000313" key="9">
    <source>
        <dbReference type="Proteomes" id="UP001596142"/>
    </source>
</evidence>
<dbReference type="PIRSF" id="PIRSF001235">
    <property type="entry name" value="Amidase_carbamoylase"/>
    <property type="match status" value="1"/>
</dbReference>
<dbReference type="NCBIfam" id="TIGR01879">
    <property type="entry name" value="hydantase"/>
    <property type="match status" value="1"/>
</dbReference>
<dbReference type="SUPFAM" id="SSF55031">
    <property type="entry name" value="Bacterial exopeptidase dimerisation domain"/>
    <property type="match status" value="1"/>
</dbReference>
<proteinExistence type="inferred from homology"/>
<dbReference type="InterPro" id="IPR036264">
    <property type="entry name" value="Bact_exopeptidase_dim_dom"/>
</dbReference>
<comment type="similarity">
    <text evidence="2">Belongs to the peptidase M20 family.</text>
</comment>
<dbReference type="PANTHER" id="PTHR32494:SF19">
    <property type="entry name" value="ALLANTOATE DEIMINASE-RELATED"/>
    <property type="match status" value="1"/>
</dbReference>
<keyword evidence="4" id="KW-0479">Metal-binding</keyword>
<feature type="domain" description="Peptidase M20 dimerisation" evidence="7">
    <location>
        <begin position="210"/>
        <end position="314"/>
    </location>
</feature>
<name>A0ABW0YGD2_9BACI</name>
<dbReference type="InterPro" id="IPR011650">
    <property type="entry name" value="Peptidase_M20_dimer"/>
</dbReference>
<organism evidence="8 9">
    <name type="scientific">Thalassorhabdus alkalitolerans</name>
    <dbReference type="NCBI Taxonomy" id="2282697"/>
    <lineage>
        <taxon>Bacteria</taxon>
        <taxon>Bacillati</taxon>
        <taxon>Bacillota</taxon>
        <taxon>Bacilli</taxon>
        <taxon>Bacillales</taxon>
        <taxon>Bacillaceae</taxon>
        <taxon>Thalassorhabdus</taxon>
    </lineage>
</organism>
<dbReference type="EMBL" id="JBHSOZ010000002">
    <property type="protein sequence ID" value="MFC5711369.1"/>
    <property type="molecule type" value="Genomic_DNA"/>
</dbReference>
<evidence type="ECO:0000256" key="4">
    <source>
        <dbReference type="ARBA" id="ARBA00022723"/>
    </source>
</evidence>
<protein>
    <submittedName>
        <fullName evidence="8">M20 family metallo-hydrolase</fullName>
    </submittedName>
</protein>